<keyword evidence="7 13" id="KW-0812">Transmembrane</keyword>
<evidence type="ECO:0000313" key="14">
    <source>
        <dbReference type="EMBL" id="HIX80476.1"/>
    </source>
</evidence>
<sequence>MNKKMIVYALGKLLMITGILMFIPVIVSLIYQEKTGVYYAGVGIAIIIIGFLISKKEPKKKNIYAREGFVIVALGWILVSLVGAIPFCLSGEIPSYVDAVFETVSGFTTTGSSILTNVEAMSHTGLFWRSFTHWVGGMGILVFVIAFVPIASGRSLHILKAEVPGPVVGKLVSKVKLTARILYVIYAVLTIILIILLVFGGMSLFDSILMAFGTAGTGGFGVKNNSAMYWDSAYIEGVLTVFMILFGINFNLIYFAILGRIKEVMRSEELRWYLLIIFGAIVLIAINTLPMYDSILQAIRYSSFQVGSIITTTGYVSYNYDTWPLFSQMILLALMFIGACSGSTGGGIKISRIVIYFKNARNEIRRLVHPHSIKTVEFEGQPVDENVNRNIHAYLAVYLALFAVSLLIVALNNFDFKTTFSAVTTCFNNVGPGLEVVGAVGNFSSLSDLSKIVLSFDMLAGRLEIFPLLLLFSPSLWRK</sequence>
<gene>
    <name evidence="14" type="ORF">H9980_00665</name>
</gene>
<reference evidence="14" key="2">
    <citation type="submission" date="2021-04" db="EMBL/GenBank/DDBJ databases">
        <authorList>
            <person name="Gilroy R."/>
        </authorList>
    </citation>
    <scope>NUCLEOTIDE SEQUENCE</scope>
    <source>
        <strain evidence="14">ChiGjej1B1-14440</strain>
    </source>
</reference>
<proteinExistence type="inferred from homology"/>
<evidence type="ECO:0000313" key="15">
    <source>
        <dbReference type="Proteomes" id="UP000886724"/>
    </source>
</evidence>
<keyword evidence="12" id="KW-0479">Metal-binding</keyword>
<feature type="binding site" evidence="12">
    <location>
        <position position="312"/>
    </location>
    <ligand>
        <name>K(+)</name>
        <dbReference type="ChEBI" id="CHEBI:29103"/>
    </ligand>
</feature>
<dbReference type="InterPro" id="IPR003445">
    <property type="entry name" value="Cat_transpt"/>
</dbReference>
<reference evidence="14" key="1">
    <citation type="journal article" date="2021" name="PeerJ">
        <title>Extensive microbial diversity within the chicken gut microbiome revealed by metagenomics and culture.</title>
        <authorList>
            <person name="Gilroy R."/>
            <person name="Ravi A."/>
            <person name="Getino M."/>
            <person name="Pursley I."/>
            <person name="Horton D.L."/>
            <person name="Alikhan N.F."/>
            <person name="Baker D."/>
            <person name="Gharbi K."/>
            <person name="Hall N."/>
            <person name="Watson M."/>
            <person name="Adriaenssens E.M."/>
            <person name="Foster-Nyarko E."/>
            <person name="Jarju S."/>
            <person name="Secka A."/>
            <person name="Antonio M."/>
            <person name="Oren A."/>
            <person name="Chaudhuri R.R."/>
            <person name="La Ragione R."/>
            <person name="Hildebrand F."/>
            <person name="Pallen M.J."/>
        </authorList>
    </citation>
    <scope>NUCLEOTIDE SEQUENCE</scope>
    <source>
        <strain evidence="14">ChiGjej1B1-14440</strain>
    </source>
</reference>
<feature type="transmembrane region" description="Helical" evidence="13">
    <location>
        <begin position="452"/>
        <end position="472"/>
    </location>
</feature>
<keyword evidence="4" id="KW-1003">Cell membrane</keyword>
<accession>A0A9D1XJV3</accession>
<dbReference type="PANTHER" id="PTHR32024">
    <property type="entry name" value="TRK SYSTEM POTASSIUM UPTAKE PROTEIN TRKG-RELATED"/>
    <property type="match status" value="1"/>
</dbReference>
<evidence type="ECO:0000256" key="8">
    <source>
        <dbReference type="ARBA" id="ARBA00022958"/>
    </source>
</evidence>
<evidence type="ECO:0000256" key="3">
    <source>
        <dbReference type="ARBA" id="ARBA00022448"/>
    </source>
</evidence>
<dbReference type="Proteomes" id="UP000886724">
    <property type="component" value="Unassembled WGS sequence"/>
</dbReference>
<feature type="transmembrane region" description="Helical" evidence="13">
    <location>
        <begin position="37"/>
        <end position="54"/>
    </location>
</feature>
<feature type="transmembrane region" description="Helical" evidence="13">
    <location>
        <begin position="131"/>
        <end position="151"/>
    </location>
</feature>
<evidence type="ECO:0000256" key="4">
    <source>
        <dbReference type="ARBA" id="ARBA00022475"/>
    </source>
</evidence>
<evidence type="ECO:0000256" key="2">
    <source>
        <dbReference type="ARBA" id="ARBA00009137"/>
    </source>
</evidence>
<keyword evidence="3" id="KW-0813">Transport</keyword>
<evidence type="ECO:0000256" key="11">
    <source>
        <dbReference type="ARBA" id="ARBA00023136"/>
    </source>
</evidence>
<organism evidence="14 15">
    <name type="scientific">Candidatus Erysipelatoclostridium merdavium</name>
    <dbReference type="NCBI Taxonomy" id="2838566"/>
    <lineage>
        <taxon>Bacteria</taxon>
        <taxon>Bacillati</taxon>
        <taxon>Bacillota</taxon>
        <taxon>Erysipelotrichia</taxon>
        <taxon>Erysipelotrichales</taxon>
        <taxon>Erysipelotrichales incertae sedis</taxon>
    </lineage>
</organism>
<comment type="subcellular location">
    <subcellularLocation>
        <location evidence="1">Cell inner membrane</location>
        <topology evidence="1">Multi-pass membrane protein</topology>
    </subcellularLocation>
</comment>
<feature type="transmembrane region" description="Helical" evidence="13">
    <location>
        <begin position="391"/>
        <end position="411"/>
    </location>
</feature>
<feature type="transmembrane region" description="Helical" evidence="13">
    <location>
        <begin position="270"/>
        <end position="292"/>
    </location>
</feature>
<keyword evidence="5" id="KW-0997">Cell inner membrane</keyword>
<protein>
    <submittedName>
        <fullName evidence="14">TrkH family potassium uptake protein</fullName>
    </submittedName>
</protein>
<dbReference type="GO" id="GO:0015379">
    <property type="term" value="F:potassium:chloride symporter activity"/>
    <property type="evidence" value="ECO:0007669"/>
    <property type="project" value="InterPro"/>
</dbReference>
<feature type="transmembrane region" description="Helical" evidence="13">
    <location>
        <begin position="7"/>
        <end position="31"/>
    </location>
</feature>
<feature type="binding site" evidence="12">
    <location>
        <position position="429"/>
    </location>
    <ligand>
        <name>K(+)</name>
        <dbReference type="ChEBI" id="CHEBI:29103"/>
    </ligand>
</feature>
<dbReference type="PIRSF" id="PIRSF006247">
    <property type="entry name" value="TrkH"/>
    <property type="match status" value="1"/>
</dbReference>
<evidence type="ECO:0000256" key="5">
    <source>
        <dbReference type="ARBA" id="ARBA00022519"/>
    </source>
</evidence>
<keyword evidence="6" id="KW-0633">Potassium transport</keyword>
<dbReference type="Pfam" id="PF02386">
    <property type="entry name" value="TrkH"/>
    <property type="match status" value="1"/>
</dbReference>
<evidence type="ECO:0000256" key="12">
    <source>
        <dbReference type="PIRSR" id="PIRSR006247-1"/>
    </source>
</evidence>
<keyword evidence="9 13" id="KW-1133">Transmembrane helix</keyword>
<evidence type="ECO:0000256" key="6">
    <source>
        <dbReference type="ARBA" id="ARBA00022538"/>
    </source>
</evidence>
<feature type="transmembrane region" description="Helical" evidence="13">
    <location>
        <begin position="325"/>
        <end position="348"/>
    </location>
</feature>
<keyword evidence="10" id="KW-0406">Ion transport</keyword>
<comment type="similarity">
    <text evidence="2">Belongs to the TrkH potassium transport family.</text>
</comment>
<feature type="transmembrane region" description="Helical" evidence="13">
    <location>
        <begin position="181"/>
        <end position="205"/>
    </location>
</feature>
<evidence type="ECO:0000256" key="10">
    <source>
        <dbReference type="ARBA" id="ARBA00023065"/>
    </source>
</evidence>
<dbReference type="GO" id="GO:0046872">
    <property type="term" value="F:metal ion binding"/>
    <property type="evidence" value="ECO:0007669"/>
    <property type="project" value="UniProtKB-KW"/>
</dbReference>
<dbReference type="GO" id="GO:0005886">
    <property type="term" value="C:plasma membrane"/>
    <property type="evidence" value="ECO:0007669"/>
    <property type="project" value="UniProtKB-SubCell"/>
</dbReference>
<keyword evidence="8 12" id="KW-0630">Potassium</keyword>
<dbReference type="EMBL" id="DXET01000019">
    <property type="protein sequence ID" value="HIX80476.1"/>
    <property type="molecule type" value="Genomic_DNA"/>
</dbReference>
<feature type="binding site" evidence="12">
    <location>
        <position position="218"/>
    </location>
    <ligand>
        <name>K(+)</name>
        <dbReference type="ChEBI" id="CHEBI:29103"/>
    </ligand>
</feature>
<feature type="transmembrane region" description="Helical" evidence="13">
    <location>
        <begin position="66"/>
        <end position="87"/>
    </location>
</feature>
<feature type="binding site" evidence="12">
    <location>
        <position position="313"/>
    </location>
    <ligand>
        <name>K(+)</name>
        <dbReference type="ChEBI" id="CHEBI:29103"/>
    </ligand>
</feature>
<feature type="transmembrane region" description="Helical" evidence="13">
    <location>
        <begin position="233"/>
        <end position="258"/>
    </location>
</feature>
<evidence type="ECO:0000256" key="13">
    <source>
        <dbReference type="SAM" id="Phobius"/>
    </source>
</evidence>
<keyword evidence="11 13" id="KW-0472">Membrane</keyword>
<evidence type="ECO:0000256" key="9">
    <source>
        <dbReference type="ARBA" id="ARBA00022989"/>
    </source>
</evidence>
<feature type="binding site" evidence="12">
    <location>
        <position position="430"/>
    </location>
    <ligand>
        <name>K(+)</name>
        <dbReference type="ChEBI" id="CHEBI:29103"/>
    </ligand>
</feature>
<evidence type="ECO:0000256" key="7">
    <source>
        <dbReference type="ARBA" id="ARBA00022692"/>
    </source>
</evidence>
<feature type="binding site" evidence="12">
    <location>
        <position position="109"/>
    </location>
    <ligand>
        <name>K(+)</name>
        <dbReference type="ChEBI" id="CHEBI:29103"/>
    </ligand>
</feature>
<comment type="caution">
    <text evidence="14">The sequence shown here is derived from an EMBL/GenBank/DDBJ whole genome shotgun (WGS) entry which is preliminary data.</text>
</comment>
<name>A0A9D1XJV3_9FIRM</name>
<dbReference type="PANTHER" id="PTHR32024:SF2">
    <property type="entry name" value="TRK SYSTEM POTASSIUM UPTAKE PROTEIN TRKG-RELATED"/>
    <property type="match status" value="1"/>
</dbReference>
<dbReference type="InterPro" id="IPR004772">
    <property type="entry name" value="TrkH"/>
</dbReference>
<dbReference type="AlphaFoldDB" id="A0A9D1XJV3"/>
<feature type="binding site" evidence="12">
    <location>
        <position position="110"/>
    </location>
    <ligand>
        <name>K(+)</name>
        <dbReference type="ChEBI" id="CHEBI:29103"/>
    </ligand>
</feature>
<evidence type="ECO:0000256" key="1">
    <source>
        <dbReference type="ARBA" id="ARBA00004429"/>
    </source>
</evidence>